<dbReference type="GO" id="GO:0000159">
    <property type="term" value="C:protein phosphatase type 2A complex"/>
    <property type="evidence" value="ECO:0007669"/>
    <property type="project" value="TreeGrafter"/>
</dbReference>
<dbReference type="GO" id="GO:0019888">
    <property type="term" value="F:protein phosphatase regulator activity"/>
    <property type="evidence" value="ECO:0007669"/>
    <property type="project" value="TreeGrafter"/>
</dbReference>
<evidence type="ECO:0000313" key="2">
    <source>
        <dbReference type="Proteomes" id="UP000694251"/>
    </source>
</evidence>
<dbReference type="EMBL" id="JAEFBJ010000010">
    <property type="protein sequence ID" value="KAG7564349.1"/>
    <property type="molecule type" value="Genomic_DNA"/>
</dbReference>
<protein>
    <submittedName>
        <fullName evidence="1">Uncharacterized protein</fullName>
    </submittedName>
</protein>
<evidence type="ECO:0000313" key="1">
    <source>
        <dbReference type="EMBL" id="KAG7564349.1"/>
    </source>
</evidence>
<gene>
    <name evidence="1" type="ORF">ISN44_As10g011150</name>
</gene>
<reference evidence="1 2" key="1">
    <citation type="submission" date="2020-12" db="EMBL/GenBank/DDBJ databases">
        <title>Concerted genomic and epigenomic changes stabilize Arabidopsis allopolyploids.</title>
        <authorList>
            <person name="Chen Z."/>
        </authorList>
    </citation>
    <scope>NUCLEOTIDE SEQUENCE [LARGE SCALE GENOMIC DNA]</scope>
    <source>
        <strain evidence="1">As9502</strain>
        <tissue evidence="1">Leaf</tissue>
    </source>
</reference>
<keyword evidence="2" id="KW-1185">Reference proteome</keyword>
<name>A0A8T1ZXL4_ARASU</name>
<proteinExistence type="predicted"/>
<dbReference type="PANTHER" id="PTHR14095:SF10">
    <property type="entry name" value="SERINE_THREONINE PROTEIN PHOSPHATASE 2A REGULATORY SUBUNIT B''ALPHA"/>
    <property type="match status" value="1"/>
</dbReference>
<comment type="caution">
    <text evidence="1">The sequence shown here is derived from an EMBL/GenBank/DDBJ whole genome shotgun (WGS) entry which is preliminary data.</text>
</comment>
<dbReference type="OrthoDB" id="5586at2759"/>
<dbReference type="AlphaFoldDB" id="A0A8T1ZXL4"/>
<sequence>MVLRYKLVISVSETRKIASHTIKNIQLIQYWEPQLLSSKRSGSRADGDSKQLPGIAVVATYDTFGADPQLRRISHLSLVLSIEMQFFYEEHLHRMECRTQEAVLFEDILCQIFDMIKPEIENCISLQDLKASKLSENVFNILFNLKKFMVFETRDPFLIRQGRPVQARIFEGKEPPQLVALFNIWWSLRVV</sequence>
<dbReference type="Proteomes" id="UP000694251">
    <property type="component" value="Chromosome 10"/>
</dbReference>
<organism evidence="1 2">
    <name type="scientific">Arabidopsis suecica</name>
    <name type="common">Swedish thale-cress</name>
    <name type="synonym">Cardaminopsis suecica</name>
    <dbReference type="NCBI Taxonomy" id="45249"/>
    <lineage>
        <taxon>Eukaryota</taxon>
        <taxon>Viridiplantae</taxon>
        <taxon>Streptophyta</taxon>
        <taxon>Embryophyta</taxon>
        <taxon>Tracheophyta</taxon>
        <taxon>Spermatophyta</taxon>
        <taxon>Magnoliopsida</taxon>
        <taxon>eudicotyledons</taxon>
        <taxon>Gunneridae</taxon>
        <taxon>Pentapetalae</taxon>
        <taxon>rosids</taxon>
        <taxon>malvids</taxon>
        <taxon>Brassicales</taxon>
        <taxon>Brassicaceae</taxon>
        <taxon>Camelineae</taxon>
        <taxon>Arabidopsis</taxon>
    </lineage>
</organism>
<accession>A0A8T1ZXL4</accession>
<dbReference type="PANTHER" id="PTHR14095">
    <property type="entry name" value="PHOSPHATASE 2A REGULATORY SUBUNIT-RELATED"/>
    <property type="match status" value="1"/>
</dbReference>